<evidence type="ECO:0000256" key="2">
    <source>
        <dbReference type="SAM" id="MobiDB-lite"/>
    </source>
</evidence>
<keyword evidence="4" id="KW-0946">Virion</keyword>
<feature type="transmembrane region" description="Helical" evidence="3">
    <location>
        <begin position="110"/>
        <end position="138"/>
    </location>
</feature>
<proteinExistence type="inferred from homology"/>
<name>A0AAE5YIG5_9ALPH</name>
<dbReference type="Proteomes" id="UP000828786">
    <property type="component" value="Segment"/>
</dbReference>
<sequence length="140" mass="14331">MTSAHCAVNENYQGAGASADADAPGLPSGAVVSLPIVELTIDDRPPSPRPNGYAPVPTSPPRESPGPPAAARGGGPDARCYYSESDSETAGEFLMRMGRQQRRKHRRRRCAVTAALVCVICGACAASAAAGAVLALSLGR</sequence>
<keyword evidence="5" id="KW-1185">Reference proteome</keyword>
<dbReference type="KEGG" id="vg:80536952"/>
<organism evidence="4 5">
    <name type="scientific">Caprine alphaherpesvirus 1</name>
    <dbReference type="NCBI Taxonomy" id="39944"/>
    <lineage>
        <taxon>Viruses</taxon>
        <taxon>Duplodnaviria</taxon>
        <taxon>Heunggongvirae</taxon>
        <taxon>Peploviricota</taxon>
        <taxon>Herviviricetes</taxon>
        <taxon>Herpesvirales</taxon>
        <taxon>Orthoherpesviridae</taxon>
        <taxon>Alphaherpesvirinae</taxon>
        <taxon>Varicellovirus</taxon>
        <taxon>Varicellovirus caprinealpha1</taxon>
    </lineage>
</organism>
<evidence type="ECO:0000256" key="3">
    <source>
        <dbReference type="SAM" id="Phobius"/>
    </source>
</evidence>
<accession>A0AAE5YIG5</accession>
<feature type="compositionally biased region" description="Pro residues" evidence="2">
    <location>
        <begin position="57"/>
        <end position="68"/>
    </location>
</feature>
<dbReference type="RefSeq" id="YP_010798703.1">
    <property type="nucleotide sequence ID" value="NC_076509.1"/>
</dbReference>
<dbReference type="InterPro" id="IPR009278">
    <property type="entry name" value="Herpes_US9"/>
</dbReference>
<gene>
    <name evidence="4" type="primary">US9</name>
</gene>
<dbReference type="GeneID" id="80536952"/>
<evidence type="ECO:0000313" key="4">
    <source>
        <dbReference type="EMBL" id="QBM10911.1"/>
    </source>
</evidence>
<dbReference type="GO" id="GO:0075733">
    <property type="term" value="P:intracellular transport of virus"/>
    <property type="evidence" value="ECO:0007669"/>
    <property type="project" value="InterPro"/>
</dbReference>
<protein>
    <submittedName>
        <fullName evidence="4">Envelope protein US9</fullName>
    </submittedName>
</protein>
<keyword evidence="3" id="KW-0812">Transmembrane</keyword>
<evidence type="ECO:0000313" key="5">
    <source>
        <dbReference type="Proteomes" id="UP000828786"/>
    </source>
</evidence>
<evidence type="ECO:0000256" key="1">
    <source>
        <dbReference type="ARBA" id="ARBA00005410"/>
    </source>
</evidence>
<dbReference type="Pfam" id="PF06072">
    <property type="entry name" value="Herpes_US9"/>
    <property type="match status" value="1"/>
</dbReference>
<dbReference type="EMBL" id="MG989243">
    <property type="protein sequence ID" value="QBM10911.1"/>
    <property type="molecule type" value="Genomic_DNA"/>
</dbReference>
<keyword evidence="3" id="KW-1133">Transmembrane helix</keyword>
<keyword evidence="4" id="KW-0261">Viral envelope protein</keyword>
<dbReference type="GO" id="GO:0043657">
    <property type="term" value="C:host cell"/>
    <property type="evidence" value="ECO:0007669"/>
    <property type="project" value="GOC"/>
</dbReference>
<comment type="similarity">
    <text evidence="1">Belongs to the alphaherpesvirinae envelope protein US9 family.</text>
</comment>
<keyword evidence="3" id="KW-0472">Membrane</keyword>
<dbReference type="GO" id="GO:0019031">
    <property type="term" value="C:viral envelope"/>
    <property type="evidence" value="ECO:0007669"/>
    <property type="project" value="UniProtKB-KW"/>
</dbReference>
<reference evidence="4 5" key="1">
    <citation type="submission" date="2018-02" db="EMBL/GenBank/DDBJ databases">
        <title>A novel caprine herpesvirus isolated from goats in China.</title>
        <authorList>
            <person name="Hao F."/>
            <person name="Mao L."/>
            <person name="Li W."/>
        </authorList>
    </citation>
    <scope>NUCLEOTIDE SEQUENCE [LARGE SCALE GENOMIC DNA]</scope>
    <source>
        <strain evidence="4 5">JSHA1405</strain>
    </source>
</reference>
<feature type="region of interest" description="Disordered" evidence="2">
    <location>
        <begin position="40"/>
        <end position="83"/>
    </location>
</feature>